<dbReference type="EnsemblBacteria" id="ABD40398">
    <property type="protein sequence ID" value="ABD40398"/>
    <property type="gene ID" value="Mhun_0642"/>
</dbReference>
<dbReference type="InterPro" id="IPR001789">
    <property type="entry name" value="Sig_transdc_resp-reg_receiver"/>
</dbReference>
<dbReference type="Pfam" id="PF00072">
    <property type="entry name" value="Response_reg"/>
    <property type="match status" value="1"/>
</dbReference>
<dbReference type="HOGENOM" id="CLU_686262_0_0_2"/>
<keyword evidence="1 2" id="KW-0597">Phosphoprotein</keyword>
<dbReference type="Pfam" id="PF08448">
    <property type="entry name" value="PAS_4"/>
    <property type="match status" value="2"/>
</dbReference>
<gene>
    <name evidence="5" type="ordered locus">Mhun_0642</name>
</gene>
<protein>
    <submittedName>
        <fullName evidence="5">PAS/PAC sensor protein</fullName>
    </submittedName>
</protein>
<dbReference type="InterPro" id="IPR050595">
    <property type="entry name" value="Bact_response_regulator"/>
</dbReference>
<dbReference type="EMBL" id="CP000254">
    <property type="protein sequence ID" value="ABD40398.1"/>
    <property type="molecule type" value="Genomic_DNA"/>
</dbReference>
<evidence type="ECO:0000313" key="5">
    <source>
        <dbReference type="EMBL" id="ABD40398.1"/>
    </source>
</evidence>
<evidence type="ECO:0000256" key="1">
    <source>
        <dbReference type="ARBA" id="ARBA00022553"/>
    </source>
</evidence>
<reference evidence="6" key="1">
    <citation type="journal article" date="2016" name="Stand. Genomic Sci.">
        <title>Complete genome sequence of Methanospirillum hungatei type strain JF1.</title>
        <authorList>
            <person name="Gunsalus R.P."/>
            <person name="Cook L.E."/>
            <person name="Crable B."/>
            <person name="Rohlin L."/>
            <person name="McDonald E."/>
            <person name="Mouttaki H."/>
            <person name="Sieber J.R."/>
            <person name="Poweleit N."/>
            <person name="Zhou H."/>
            <person name="Lapidus A.L."/>
            <person name="Daligault H.E."/>
            <person name="Land M."/>
            <person name="Gilna P."/>
            <person name="Ivanova N."/>
            <person name="Kyrpides N."/>
            <person name="Culley D.E."/>
            <person name="McInerney M.J."/>
        </authorList>
    </citation>
    <scope>NUCLEOTIDE SEQUENCE [LARGE SCALE GENOMIC DNA]</scope>
    <source>
        <strain evidence="6">ATCC 27890 / DSM 864 / NBRC 100397 / JF-1</strain>
    </source>
</reference>
<dbReference type="InParanoid" id="Q2FLC9"/>
<organism evidence="5 6">
    <name type="scientific">Methanospirillum hungatei JF-1 (strain ATCC 27890 / DSM 864 / NBRC 100397 / JF-1)</name>
    <dbReference type="NCBI Taxonomy" id="323259"/>
    <lineage>
        <taxon>Archaea</taxon>
        <taxon>Methanobacteriati</taxon>
        <taxon>Methanobacteriota</taxon>
        <taxon>Stenosarchaea group</taxon>
        <taxon>Methanomicrobia</taxon>
        <taxon>Methanomicrobiales</taxon>
        <taxon>Methanospirillaceae</taxon>
        <taxon>Methanospirillum</taxon>
    </lineage>
</organism>
<dbReference type="InterPro" id="IPR000014">
    <property type="entry name" value="PAS"/>
</dbReference>
<evidence type="ECO:0000313" key="6">
    <source>
        <dbReference type="Proteomes" id="UP000001941"/>
    </source>
</evidence>
<dbReference type="KEGG" id="mhu:Mhun_0642"/>
<proteinExistence type="predicted"/>
<keyword evidence="6" id="KW-1185">Reference proteome</keyword>
<dbReference type="SUPFAM" id="SSF52172">
    <property type="entry name" value="CheY-like"/>
    <property type="match status" value="1"/>
</dbReference>
<accession>Q2FLC9</accession>
<dbReference type="Gene3D" id="3.30.450.20">
    <property type="entry name" value="PAS domain"/>
    <property type="match status" value="2"/>
</dbReference>
<dbReference type="GO" id="GO:0000160">
    <property type="term" value="P:phosphorelay signal transduction system"/>
    <property type="evidence" value="ECO:0007669"/>
    <property type="project" value="InterPro"/>
</dbReference>
<feature type="domain" description="Response regulatory" evidence="3">
    <location>
        <begin position="33"/>
        <end position="148"/>
    </location>
</feature>
<feature type="domain" description="PAS" evidence="4">
    <location>
        <begin position="164"/>
        <end position="234"/>
    </location>
</feature>
<dbReference type="eggNOG" id="arCOG06919">
    <property type="taxonomic scope" value="Archaea"/>
</dbReference>
<dbReference type="SMART" id="SM00448">
    <property type="entry name" value="REC"/>
    <property type="match status" value="1"/>
</dbReference>
<dbReference type="PANTHER" id="PTHR44591">
    <property type="entry name" value="STRESS RESPONSE REGULATOR PROTEIN 1"/>
    <property type="match status" value="1"/>
</dbReference>
<dbReference type="SMART" id="SM00091">
    <property type="entry name" value="PAS"/>
    <property type="match status" value="2"/>
</dbReference>
<feature type="modified residue" description="4-aspartylphosphate" evidence="2">
    <location>
        <position position="83"/>
    </location>
</feature>
<dbReference type="NCBIfam" id="TIGR00229">
    <property type="entry name" value="sensory_box"/>
    <property type="match status" value="1"/>
</dbReference>
<dbReference type="PROSITE" id="PS50112">
    <property type="entry name" value="PAS"/>
    <property type="match status" value="1"/>
</dbReference>
<dbReference type="InterPro" id="IPR011006">
    <property type="entry name" value="CheY-like_superfamily"/>
</dbReference>
<dbReference type="SUPFAM" id="SSF55785">
    <property type="entry name" value="PYP-like sensor domain (PAS domain)"/>
    <property type="match status" value="2"/>
</dbReference>
<dbReference type="Proteomes" id="UP000001941">
    <property type="component" value="Chromosome"/>
</dbReference>
<dbReference type="CDD" id="cd00156">
    <property type="entry name" value="REC"/>
    <property type="match status" value="1"/>
</dbReference>
<evidence type="ECO:0000259" key="4">
    <source>
        <dbReference type="PROSITE" id="PS50112"/>
    </source>
</evidence>
<dbReference type="PROSITE" id="PS50110">
    <property type="entry name" value="RESPONSE_REGULATORY"/>
    <property type="match status" value="1"/>
</dbReference>
<evidence type="ECO:0000256" key="2">
    <source>
        <dbReference type="PROSITE-ProRule" id="PRU00169"/>
    </source>
</evidence>
<name>Q2FLC9_METHJ</name>
<sequence>MGSTIIHYNLTNNGRLSFFGSGTSLFAYMTVIKILLVDDQEELLDITRIFLEKGGDIVVETSTSAITAIEMLREHKYDAIVSDYEMPQMDGIEFLKTIKRMGLEKPFIIFTGRSREDIVIEALNSGADFYLQKGSEPKVQFAELRNMIHQAVMRKRIEEALIQSETNYKTLVECTQDSIYMVDKRGKYLFMNSHHKARLGISDQDFHNYYYQDLHSDEETGHFLNLIKEVIEESRPVHDEYRKGDRWFVRTISPVRNEILDLTIAATVISTDITHTRTLEKTVSTLEEHYKILVEAMQDSVYSVDPECRYKFMNSHHQKRLGITGEYIGTYYGDYHDKAATDRFESHIQKVISTKQSVCERYTEDTRIFIRTYSPVLDPETQMVQEIVVISIEPAGRFEKT</sequence>
<dbReference type="STRING" id="323259.Mhun_0642"/>
<dbReference type="InterPro" id="IPR035965">
    <property type="entry name" value="PAS-like_dom_sf"/>
</dbReference>
<evidence type="ECO:0000259" key="3">
    <source>
        <dbReference type="PROSITE" id="PS50110"/>
    </source>
</evidence>
<dbReference type="PANTHER" id="PTHR44591:SF3">
    <property type="entry name" value="RESPONSE REGULATORY DOMAIN-CONTAINING PROTEIN"/>
    <property type="match status" value="1"/>
</dbReference>
<dbReference type="InterPro" id="IPR013656">
    <property type="entry name" value="PAS_4"/>
</dbReference>
<dbReference type="AlphaFoldDB" id="Q2FLC9"/>
<dbReference type="Gene3D" id="3.40.50.2300">
    <property type="match status" value="1"/>
</dbReference>
<dbReference type="eggNOG" id="arCOG02385">
    <property type="taxonomic scope" value="Archaea"/>
</dbReference>